<name>A0ABD5RWD5_9EURY</name>
<dbReference type="Gene3D" id="1.10.3730.20">
    <property type="match status" value="1"/>
</dbReference>
<protein>
    <submittedName>
        <fullName evidence="1">SMR family transporter</fullName>
    </submittedName>
</protein>
<keyword evidence="2" id="KW-1185">Reference proteome</keyword>
<sequence>MNPYVLLGVAIVAELVGTTALNLSDGFTRVVPSIGVLVGYAVSFYRIEALSCDIDPALGWIRAIATLHFPPNSIDSPVRSRHFPL</sequence>
<dbReference type="AlphaFoldDB" id="A0ABD5RWD5"/>
<dbReference type="Pfam" id="PF00893">
    <property type="entry name" value="Multi_Drug_Res"/>
    <property type="match status" value="1"/>
</dbReference>
<dbReference type="Proteomes" id="UP001596328">
    <property type="component" value="Unassembled WGS sequence"/>
</dbReference>
<reference evidence="1 2" key="1">
    <citation type="journal article" date="2019" name="Int. J. Syst. Evol. Microbiol.">
        <title>The Global Catalogue of Microorganisms (GCM) 10K type strain sequencing project: providing services to taxonomists for standard genome sequencing and annotation.</title>
        <authorList>
            <consortium name="The Broad Institute Genomics Platform"/>
            <consortium name="The Broad Institute Genome Sequencing Center for Infectious Disease"/>
            <person name="Wu L."/>
            <person name="Ma J."/>
        </authorList>
    </citation>
    <scope>NUCLEOTIDE SEQUENCE [LARGE SCALE GENOMIC DNA]</scope>
    <source>
        <strain evidence="1 2">NBRC 111368</strain>
    </source>
</reference>
<dbReference type="InterPro" id="IPR045324">
    <property type="entry name" value="Small_multidrug_res"/>
</dbReference>
<comment type="caution">
    <text evidence="1">The sequence shown here is derived from an EMBL/GenBank/DDBJ whole genome shotgun (WGS) entry which is preliminary data.</text>
</comment>
<evidence type="ECO:0000313" key="1">
    <source>
        <dbReference type="EMBL" id="MFC6723556.1"/>
    </source>
</evidence>
<evidence type="ECO:0000313" key="2">
    <source>
        <dbReference type="Proteomes" id="UP001596328"/>
    </source>
</evidence>
<proteinExistence type="predicted"/>
<organism evidence="1 2">
    <name type="scientific">Halobium palmae</name>
    <dbReference type="NCBI Taxonomy" id="1776492"/>
    <lineage>
        <taxon>Archaea</taxon>
        <taxon>Methanobacteriati</taxon>
        <taxon>Methanobacteriota</taxon>
        <taxon>Stenosarchaea group</taxon>
        <taxon>Halobacteria</taxon>
        <taxon>Halobacteriales</taxon>
        <taxon>Haloferacaceae</taxon>
        <taxon>Halobium</taxon>
    </lineage>
</organism>
<gene>
    <name evidence="1" type="ORF">ACFQE1_03955</name>
</gene>
<dbReference type="EMBL" id="JBHSWU010000024">
    <property type="protein sequence ID" value="MFC6723556.1"/>
    <property type="molecule type" value="Genomic_DNA"/>
</dbReference>
<accession>A0ABD5RWD5</accession>